<keyword evidence="7" id="KW-0131">Cell cycle</keyword>
<comment type="catalytic activity">
    <reaction evidence="8">
        <text>O-phospho-L-tyrosyl-[protein] + H2O = L-tyrosyl-[protein] + phosphate</text>
        <dbReference type="Rhea" id="RHEA:10684"/>
        <dbReference type="Rhea" id="RHEA-COMP:10136"/>
        <dbReference type="Rhea" id="RHEA-COMP:20101"/>
        <dbReference type="ChEBI" id="CHEBI:15377"/>
        <dbReference type="ChEBI" id="CHEBI:43474"/>
        <dbReference type="ChEBI" id="CHEBI:46858"/>
        <dbReference type="ChEBI" id="CHEBI:61978"/>
        <dbReference type="EC" id="3.1.3.48"/>
    </reaction>
</comment>
<gene>
    <name evidence="11" type="ORF">TVAG_374920</name>
</gene>
<protein>
    <recommendedName>
        <fullName evidence="2">protein-tyrosine-phosphatase</fullName>
        <ecNumber evidence="2">3.1.3.48</ecNumber>
    </recommendedName>
</protein>
<dbReference type="SMR" id="A2FUQ7"/>
<reference evidence="11" key="2">
    <citation type="journal article" date="2007" name="Science">
        <title>Draft genome sequence of the sexually transmitted pathogen Trichomonas vaginalis.</title>
        <authorList>
            <person name="Carlton J.M."/>
            <person name="Hirt R.P."/>
            <person name="Silva J.C."/>
            <person name="Delcher A.L."/>
            <person name="Schatz M."/>
            <person name="Zhao Q."/>
            <person name="Wortman J.R."/>
            <person name="Bidwell S.L."/>
            <person name="Alsmark U.C.M."/>
            <person name="Besteiro S."/>
            <person name="Sicheritz-Ponten T."/>
            <person name="Noel C.J."/>
            <person name="Dacks J.B."/>
            <person name="Foster P.G."/>
            <person name="Simillion C."/>
            <person name="Van de Peer Y."/>
            <person name="Miranda-Saavedra D."/>
            <person name="Barton G.J."/>
            <person name="Westrop G.D."/>
            <person name="Mueller S."/>
            <person name="Dessi D."/>
            <person name="Fiori P.L."/>
            <person name="Ren Q."/>
            <person name="Paulsen I."/>
            <person name="Zhang H."/>
            <person name="Bastida-Corcuera F.D."/>
            <person name="Simoes-Barbosa A."/>
            <person name="Brown M.T."/>
            <person name="Hayes R.D."/>
            <person name="Mukherjee M."/>
            <person name="Okumura C.Y."/>
            <person name="Schneider R."/>
            <person name="Smith A.J."/>
            <person name="Vanacova S."/>
            <person name="Villalvazo M."/>
            <person name="Haas B.J."/>
            <person name="Pertea M."/>
            <person name="Feldblyum T.V."/>
            <person name="Utterback T.R."/>
            <person name="Shu C.L."/>
            <person name="Osoegawa K."/>
            <person name="de Jong P.J."/>
            <person name="Hrdy I."/>
            <person name="Horvathova L."/>
            <person name="Zubacova Z."/>
            <person name="Dolezal P."/>
            <person name="Malik S.B."/>
            <person name="Logsdon J.M. Jr."/>
            <person name="Henze K."/>
            <person name="Gupta A."/>
            <person name="Wang C.C."/>
            <person name="Dunne R.L."/>
            <person name="Upcroft J.A."/>
            <person name="Upcroft P."/>
            <person name="White O."/>
            <person name="Salzberg S.L."/>
            <person name="Tang P."/>
            <person name="Chiu C.-H."/>
            <person name="Lee Y.-S."/>
            <person name="Embley T.M."/>
            <person name="Coombs G.H."/>
            <person name="Mottram J.C."/>
            <person name="Tachezy J."/>
            <person name="Fraser-Liggett C.M."/>
            <person name="Johnson P.J."/>
        </authorList>
    </citation>
    <scope>NUCLEOTIDE SEQUENCE [LARGE SCALE GENOMIC DNA]</scope>
    <source>
        <strain evidence="11">G3</strain>
    </source>
</reference>
<dbReference type="InterPro" id="IPR001763">
    <property type="entry name" value="Rhodanese-like_dom"/>
</dbReference>
<dbReference type="SMART" id="SM00450">
    <property type="entry name" value="RHOD"/>
    <property type="match status" value="1"/>
</dbReference>
<comment type="similarity">
    <text evidence="1">Belongs to the MPI phosphatase family.</text>
</comment>
<dbReference type="VEuPathDB" id="TrichDB:TVAG_374920"/>
<dbReference type="Gene3D" id="3.40.250.10">
    <property type="entry name" value="Rhodanese-like domain"/>
    <property type="match status" value="1"/>
</dbReference>
<keyword evidence="4" id="KW-0498">Mitosis</keyword>
<sequence>MWSYSPVTELSSPEFLEPPQSQSVPMINDIPIPNFEMDDFSQVQENVPQGPIPISSNSYVVPSITVDIAAQIIKGNYKKFFEQVIVVDCRYKYEYDGGHICHAINLITYEKLLELYQKYQKVKTCFIFHCEYSTNRGPTWTSIFRDIDRTRNKMIYPKLTFEHVYLIEGGYKAFYSKYESLCSGGYTSMEQDGSLDLSNLKKAKRIYKSEIQKHHGPRTPQVHRRPAEIKASHNILRSVSFSQNL</sequence>
<dbReference type="VEuPathDB" id="TrichDB:TVAGG3_0626650"/>
<dbReference type="Pfam" id="PF00581">
    <property type="entry name" value="Rhodanese"/>
    <property type="match status" value="1"/>
</dbReference>
<dbReference type="GO" id="GO:0110032">
    <property type="term" value="P:positive regulation of G2/MI transition of meiotic cell cycle"/>
    <property type="evidence" value="ECO:0000318"/>
    <property type="project" value="GO_Central"/>
</dbReference>
<evidence type="ECO:0000313" key="11">
    <source>
        <dbReference type="EMBL" id="EAX91346.1"/>
    </source>
</evidence>
<dbReference type="PANTHER" id="PTHR10828">
    <property type="entry name" value="M-PHASE INDUCER PHOSPHATASE DUAL SPECIFICITY PHOSPHATASE CDC25"/>
    <property type="match status" value="1"/>
</dbReference>
<proteinExistence type="inferred from homology"/>
<evidence type="ECO:0000313" key="12">
    <source>
        <dbReference type="Proteomes" id="UP000001542"/>
    </source>
</evidence>
<dbReference type="FunFam" id="3.40.250.10:FF:000021">
    <property type="entry name" value="M-phase inducer phosphatase cdc-25.2"/>
    <property type="match status" value="1"/>
</dbReference>
<dbReference type="SUPFAM" id="SSF52821">
    <property type="entry name" value="Rhodanese/Cell cycle control phosphatase"/>
    <property type="match status" value="1"/>
</dbReference>
<evidence type="ECO:0000256" key="5">
    <source>
        <dbReference type="ARBA" id="ARBA00022801"/>
    </source>
</evidence>
<dbReference type="GO" id="GO:0005737">
    <property type="term" value="C:cytoplasm"/>
    <property type="evidence" value="ECO:0000318"/>
    <property type="project" value="GO_Central"/>
</dbReference>
<dbReference type="PRINTS" id="PR00716">
    <property type="entry name" value="MPIPHPHTASE"/>
</dbReference>
<dbReference type="PROSITE" id="PS50206">
    <property type="entry name" value="RHODANESE_3"/>
    <property type="match status" value="1"/>
</dbReference>
<keyword evidence="6" id="KW-0904">Protein phosphatase</keyword>
<dbReference type="eggNOG" id="KOG3772">
    <property type="taxonomic scope" value="Eukaryota"/>
</dbReference>
<evidence type="ECO:0000256" key="8">
    <source>
        <dbReference type="ARBA" id="ARBA00051722"/>
    </source>
</evidence>
<evidence type="ECO:0000256" key="9">
    <source>
        <dbReference type="SAM" id="MobiDB-lite"/>
    </source>
</evidence>
<feature type="compositionally biased region" description="Polar residues" evidence="9">
    <location>
        <begin position="1"/>
        <end position="11"/>
    </location>
</feature>
<dbReference type="GO" id="GO:0010971">
    <property type="term" value="P:positive regulation of G2/M transition of mitotic cell cycle"/>
    <property type="evidence" value="ECO:0000318"/>
    <property type="project" value="GO_Central"/>
</dbReference>
<keyword evidence="12" id="KW-1185">Reference proteome</keyword>
<dbReference type="KEGG" id="tva:4749039"/>
<keyword evidence="5" id="KW-0378">Hydrolase</keyword>
<evidence type="ECO:0000256" key="7">
    <source>
        <dbReference type="ARBA" id="ARBA00023306"/>
    </source>
</evidence>
<evidence type="ECO:0000256" key="6">
    <source>
        <dbReference type="ARBA" id="ARBA00022912"/>
    </source>
</evidence>
<dbReference type="InterPro" id="IPR000751">
    <property type="entry name" value="MPI_Phosphatase"/>
</dbReference>
<dbReference type="RefSeq" id="XP_001304276.1">
    <property type="nucleotide sequence ID" value="XM_001304275.1"/>
</dbReference>
<dbReference type="OrthoDB" id="26523at2759"/>
<dbReference type="GO" id="GO:0051301">
    <property type="term" value="P:cell division"/>
    <property type="evidence" value="ECO:0007669"/>
    <property type="project" value="UniProtKB-KW"/>
</dbReference>
<reference evidence="11" key="1">
    <citation type="submission" date="2006-10" db="EMBL/GenBank/DDBJ databases">
        <authorList>
            <person name="Amadeo P."/>
            <person name="Zhao Q."/>
            <person name="Wortman J."/>
            <person name="Fraser-Liggett C."/>
            <person name="Carlton J."/>
        </authorList>
    </citation>
    <scope>NUCLEOTIDE SEQUENCE</scope>
    <source>
        <strain evidence="11">G3</strain>
    </source>
</reference>
<feature type="region of interest" description="Disordered" evidence="9">
    <location>
        <begin position="1"/>
        <end position="22"/>
    </location>
</feature>
<evidence type="ECO:0000256" key="1">
    <source>
        <dbReference type="ARBA" id="ARBA00011065"/>
    </source>
</evidence>
<dbReference type="PANTHER" id="PTHR10828:SF17">
    <property type="entry name" value="PROTEIN-TYROSINE-PHOSPHATASE"/>
    <property type="match status" value="1"/>
</dbReference>
<dbReference type="GO" id="GO:0004725">
    <property type="term" value="F:protein tyrosine phosphatase activity"/>
    <property type="evidence" value="ECO:0000318"/>
    <property type="project" value="GO_Central"/>
</dbReference>
<name>A2FUQ7_TRIV3</name>
<keyword evidence="3" id="KW-0132">Cell division</keyword>
<accession>A2FUQ7</accession>
<dbReference type="InParanoid" id="A2FUQ7"/>
<feature type="domain" description="Rhodanese" evidence="10">
    <location>
        <begin position="80"/>
        <end position="183"/>
    </location>
</feature>
<dbReference type="GO" id="GO:0005634">
    <property type="term" value="C:nucleus"/>
    <property type="evidence" value="ECO:0000318"/>
    <property type="project" value="GO_Central"/>
</dbReference>
<dbReference type="STRING" id="5722.A2FUQ7"/>
<evidence type="ECO:0000256" key="3">
    <source>
        <dbReference type="ARBA" id="ARBA00022618"/>
    </source>
</evidence>
<evidence type="ECO:0000256" key="4">
    <source>
        <dbReference type="ARBA" id="ARBA00022776"/>
    </source>
</evidence>
<dbReference type="InterPro" id="IPR036873">
    <property type="entry name" value="Rhodanese-like_dom_sf"/>
</dbReference>
<dbReference type="GO" id="GO:0000086">
    <property type="term" value="P:G2/M transition of mitotic cell cycle"/>
    <property type="evidence" value="ECO:0000318"/>
    <property type="project" value="GO_Central"/>
</dbReference>
<organism evidence="11 12">
    <name type="scientific">Trichomonas vaginalis (strain ATCC PRA-98 / G3)</name>
    <dbReference type="NCBI Taxonomy" id="412133"/>
    <lineage>
        <taxon>Eukaryota</taxon>
        <taxon>Metamonada</taxon>
        <taxon>Parabasalia</taxon>
        <taxon>Trichomonadida</taxon>
        <taxon>Trichomonadidae</taxon>
        <taxon>Trichomonas</taxon>
    </lineage>
</organism>
<evidence type="ECO:0000256" key="2">
    <source>
        <dbReference type="ARBA" id="ARBA00013064"/>
    </source>
</evidence>
<dbReference type="EMBL" id="DS114041">
    <property type="protein sequence ID" value="EAX91346.1"/>
    <property type="molecule type" value="Genomic_DNA"/>
</dbReference>
<dbReference type="EC" id="3.1.3.48" evidence="2"/>
<evidence type="ECO:0000259" key="10">
    <source>
        <dbReference type="PROSITE" id="PS50206"/>
    </source>
</evidence>
<dbReference type="Proteomes" id="UP000001542">
    <property type="component" value="Unassembled WGS sequence"/>
</dbReference>
<dbReference type="AlphaFoldDB" id="A2FUQ7"/>